<protein>
    <submittedName>
        <fullName evidence="1">Uncharacterized protein</fullName>
    </submittedName>
</protein>
<gene>
    <name evidence="1" type="ORF">HPP92_018326</name>
</gene>
<evidence type="ECO:0000313" key="2">
    <source>
        <dbReference type="Proteomes" id="UP000636800"/>
    </source>
</evidence>
<dbReference type="EMBL" id="JADCNL010000009">
    <property type="protein sequence ID" value="KAG0466746.1"/>
    <property type="molecule type" value="Genomic_DNA"/>
</dbReference>
<sequence length="153" mass="17718">MPAQLPNQINQMQLQQLQKLKQQQMLLPQSLLFRNALPDGVIHGSDPRNDTHFGAKLIWRIGELRSIHEDSLPTRSPADELGWFSINPFWNDRNQPKQNQERKAQKLLLCYARAPTLSQLLPVLKWQAKVENSVRCLMYLPLCKAGFDSSFRK</sequence>
<proteinExistence type="predicted"/>
<accession>A0A835Q5I3</accession>
<reference evidence="1 2" key="1">
    <citation type="journal article" date="2020" name="Nat. Food">
        <title>A phased Vanilla planifolia genome enables genetic improvement of flavour and production.</title>
        <authorList>
            <person name="Hasing T."/>
            <person name="Tang H."/>
            <person name="Brym M."/>
            <person name="Khazi F."/>
            <person name="Huang T."/>
            <person name="Chambers A.H."/>
        </authorList>
    </citation>
    <scope>NUCLEOTIDE SEQUENCE [LARGE SCALE GENOMIC DNA]</scope>
    <source>
        <tissue evidence="1">Leaf</tissue>
    </source>
</reference>
<name>A0A835Q5I3_VANPL</name>
<comment type="caution">
    <text evidence="1">The sequence shown here is derived from an EMBL/GenBank/DDBJ whole genome shotgun (WGS) entry which is preliminary data.</text>
</comment>
<organism evidence="1 2">
    <name type="scientific">Vanilla planifolia</name>
    <name type="common">Vanilla</name>
    <dbReference type="NCBI Taxonomy" id="51239"/>
    <lineage>
        <taxon>Eukaryota</taxon>
        <taxon>Viridiplantae</taxon>
        <taxon>Streptophyta</taxon>
        <taxon>Embryophyta</taxon>
        <taxon>Tracheophyta</taxon>
        <taxon>Spermatophyta</taxon>
        <taxon>Magnoliopsida</taxon>
        <taxon>Liliopsida</taxon>
        <taxon>Asparagales</taxon>
        <taxon>Orchidaceae</taxon>
        <taxon>Vanilloideae</taxon>
        <taxon>Vanilleae</taxon>
        <taxon>Vanilla</taxon>
    </lineage>
</organism>
<dbReference type="Proteomes" id="UP000636800">
    <property type="component" value="Unassembled WGS sequence"/>
</dbReference>
<dbReference type="AlphaFoldDB" id="A0A835Q5I3"/>
<evidence type="ECO:0000313" key="1">
    <source>
        <dbReference type="EMBL" id="KAG0466746.1"/>
    </source>
</evidence>
<keyword evidence="2" id="KW-1185">Reference proteome</keyword>